<keyword evidence="3" id="KW-1185">Reference proteome</keyword>
<organism evidence="2 3">
    <name type="scientific">Pisolithus tinctorius Marx 270</name>
    <dbReference type="NCBI Taxonomy" id="870435"/>
    <lineage>
        <taxon>Eukaryota</taxon>
        <taxon>Fungi</taxon>
        <taxon>Dikarya</taxon>
        <taxon>Basidiomycota</taxon>
        <taxon>Agaricomycotina</taxon>
        <taxon>Agaricomycetes</taxon>
        <taxon>Agaricomycetidae</taxon>
        <taxon>Boletales</taxon>
        <taxon>Sclerodermatineae</taxon>
        <taxon>Pisolithaceae</taxon>
        <taxon>Pisolithus</taxon>
    </lineage>
</organism>
<proteinExistence type="predicted"/>
<protein>
    <submittedName>
        <fullName evidence="2">Uncharacterized protein</fullName>
    </submittedName>
</protein>
<dbReference type="InParanoid" id="A0A0C3PCI0"/>
<dbReference type="Proteomes" id="UP000054217">
    <property type="component" value="Unassembled WGS sequence"/>
</dbReference>
<sequence length="246" mass="26759">MHNLPLSGHMAQYPIIIPSPISCFPIHRPSQLPQSVAMDALYALEREEAIWHTEYEAQNSDVTCIHGRLSKSATTSPVRIPSHTTASPQTCQQWQDDDGASRMMDKAVRNQPSVTTSLSSTTPDQFWNSTVISQHLSTCEDSPPLSSASASIPPSHRHSTHLAYLTSYPRTCPIVNLNSSAGPTGMGNELSPPSWSASKPEFTFTPFNQPVLWSIPDALSTFSSSVAGAVTYPPSPCVFHELVART</sequence>
<reference evidence="2 3" key="1">
    <citation type="submission" date="2014-04" db="EMBL/GenBank/DDBJ databases">
        <authorList>
            <consortium name="DOE Joint Genome Institute"/>
            <person name="Kuo A."/>
            <person name="Kohler A."/>
            <person name="Costa M.D."/>
            <person name="Nagy L.G."/>
            <person name="Floudas D."/>
            <person name="Copeland A."/>
            <person name="Barry K.W."/>
            <person name="Cichocki N."/>
            <person name="Veneault-Fourrey C."/>
            <person name="LaButti K."/>
            <person name="Lindquist E.A."/>
            <person name="Lipzen A."/>
            <person name="Lundell T."/>
            <person name="Morin E."/>
            <person name="Murat C."/>
            <person name="Sun H."/>
            <person name="Tunlid A."/>
            <person name="Henrissat B."/>
            <person name="Grigoriev I.V."/>
            <person name="Hibbett D.S."/>
            <person name="Martin F."/>
            <person name="Nordberg H.P."/>
            <person name="Cantor M.N."/>
            <person name="Hua S.X."/>
        </authorList>
    </citation>
    <scope>NUCLEOTIDE SEQUENCE [LARGE SCALE GENOMIC DNA]</scope>
    <source>
        <strain evidence="2 3">Marx 270</strain>
    </source>
</reference>
<name>A0A0C3PCI0_PISTI</name>
<dbReference type="HOGENOM" id="CLU_1129455_0_0_1"/>
<gene>
    <name evidence="2" type="ORF">M404DRAFT_25551</name>
</gene>
<accession>A0A0C3PCI0</accession>
<dbReference type="EMBL" id="KN831967">
    <property type="protein sequence ID" value="KIO05424.1"/>
    <property type="molecule type" value="Genomic_DNA"/>
</dbReference>
<reference evidence="3" key="2">
    <citation type="submission" date="2015-01" db="EMBL/GenBank/DDBJ databases">
        <title>Evolutionary Origins and Diversification of the Mycorrhizal Mutualists.</title>
        <authorList>
            <consortium name="DOE Joint Genome Institute"/>
            <consortium name="Mycorrhizal Genomics Consortium"/>
            <person name="Kohler A."/>
            <person name="Kuo A."/>
            <person name="Nagy L.G."/>
            <person name="Floudas D."/>
            <person name="Copeland A."/>
            <person name="Barry K.W."/>
            <person name="Cichocki N."/>
            <person name="Veneault-Fourrey C."/>
            <person name="LaButti K."/>
            <person name="Lindquist E.A."/>
            <person name="Lipzen A."/>
            <person name="Lundell T."/>
            <person name="Morin E."/>
            <person name="Murat C."/>
            <person name="Riley R."/>
            <person name="Ohm R."/>
            <person name="Sun H."/>
            <person name="Tunlid A."/>
            <person name="Henrissat B."/>
            <person name="Grigoriev I.V."/>
            <person name="Hibbett D.S."/>
            <person name="Martin F."/>
        </authorList>
    </citation>
    <scope>NUCLEOTIDE SEQUENCE [LARGE SCALE GENOMIC DNA]</scope>
    <source>
        <strain evidence="3">Marx 270</strain>
    </source>
</reference>
<evidence type="ECO:0000313" key="2">
    <source>
        <dbReference type="EMBL" id="KIO05424.1"/>
    </source>
</evidence>
<evidence type="ECO:0000256" key="1">
    <source>
        <dbReference type="SAM" id="MobiDB-lite"/>
    </source>
</evidence>
<feature type="compositionally biased region" description="Polar residues" evidence="1">
    <location>
        <begin position="75"/>
        <end position="94"/>
    </location>
</feature>
<dbReference type="AlphaFoldDB" id="A0A0C3PCI0"/>
<feature type="region of interest" description="Disordered" evidence="1">
    <location>
        <begin position="75"/>
        <end position="96"/>
    </location>
</feature>
<evidence type="ECO:0000313" key="3">
    <source>
        <dbReference type="Proteomes" id="UP000054217"/>
    </source>
</evidence>